<dbReference type="EMBL" id="CP017599">
    <property type="protein sequence ID" value="AOX02460.1"/>
    <property type="molecule type" value="Genomic_DNA"/>
</dbReference>
<dbReference type="STRING" id="1458985.BJP34_26170"/>
<accession>A0A1D8TXS5</accession>
<dbReference type="AlphaFoldDB" id="A0A1D8TXS5"/>
<feature type="transmembrane region" description="Helical" evidence="1">
    <location>
        <begin position="90"/>
        <end position="108"/>
    </location>
</feature>
<dbReference type="OrthoDB" id="572406at2"/>
<dbReference type="Proteomes" id="UP000177870">
    <property type="component" value="Chromosome"/>
</dbReference>
<keyword evidence="1" id="KW-0472">Membrane</keyword>
<feature type="transmembrane region" description="Helical" evidence="1">
    <location>
        <begin position="47"/>
        <end position="69"/>
    </location>
</feature>
<keyword evidence="1" id="KW-0812">Transmembrane</keyword>
<proteinExistence type="predicted"/>
<keyword evidence="1" id="KW-1133">Transmembrane helix</keyword>
<organism evidence="2 3">
    <name type="scientific">Moorena producens PAL-8-15-08-1</name>
    <dbReference type="NCBI Taxonomy" id="1458985"/>
    <lineage>
        <taxon>Bacteria</taxon>
        <taxon>Bacillati</taxon>
        <taxon>Cyanobacteriota</taxon>
        <taxon>Cyanophyceae</taxon>
        <taxon>Coleofasciculales</taxon>
        <taxon>Coleofasciculaceae</taxon>
        <taxon>Moorena</taxon>
    </lineage>
</organism>
<sequence length="164" mass="18570">MWLIKKLPWLSLSILLLSHSIFGWMISVDYQELSWVEDTTSGSHPSLFKVSVWLWLIGAVYILLMALAITAPVYQIRKLYGTWMKSDTKAFVSVIFSSFLAVMILRWIHYSSRILVLIAAAALARLDLQTEGYSEWQAFWIISGVSLTGFSLGLLANQLLIAIL</sequence>
<name>A0A1D8TXS5_9CYAN</name>
<gene>
    <name evidence="2" type="ORF">BJP34_26170</name>
</gene>
<protein>
    <submittedName>
        <fullName evidence="2">Uncharacterized protein</fullName>
    </submittedName>
</protein>
<feature type="transmembrane region" description="Helical" evidence="1">
    <location>
        <begin position="138"/>
        <end position="163"/>
    </location>
</feature>
<evidence type="ECO:0000313" key="2">
    <source>
        <dbReference type="EMBL" id="AOX02460.1"/>
    </source>
</evidence>
<reference evidence="3" key="1">
    <citation type="submission" date="2016-10" db="EMBL/GenBank/DDBJ databases">
        <title>Comparative genomics uncovers the prolific and rare metabolic potential of the cyanobacterial genus Moorea.</title>
        <authorList>
            <person name="Leao T."/>
            <person name="Castelao G."/>
            <person name="Korobeynikov A."/>
            <person name="Monroe E.A."/>
            <person name="Podell S."/>
            <person name="Glukhov E."/>
            <person name="Allen E."/>
            <person name="Gerwick W.H."/>
            <person name="Gerwick L."/>
        </authorList>
    </citation>
    <scope>NUCLEOTIDE SEQUENCE [LARGE SCALE GENOMIC DNA]</scope>
    <source>
        <strain evidence="3">PAL-8-15-08-1</strain>
    </source>
</reference>
<dbReference type="KEGG" id="mpro:BJP34_26170"/>
<evidence type="ECO:0000256" key="1">
    <source>
        <dbReference type="SAM" id="Phobius"/>
    </source>
</evidence>
<evidence type="ECO:0000313" key="3">
    <source>
        <dbReference type="Proteomes" id="UP000177870"/>
    </source>
</evidence>